<dbReference type="Pfam" id="PF12833">
    <property type="entry name" value="HTH_18"/>
    <property type="match status" value="1"/>
</dbReference>
<gene>
    <name evidence="5" type="ORF">EV209_2464</name>
</gene>
<evidence type="ECO:0000256" key="3">
    <source>
        <dbReference type="ARBA" id="ARBA00023163"/>
    </source>
</evidence>
<dbReference type="SUPFAM" id="SSF46689">
    <property type="entry name" value="Homeodomain-like"/>
    <property type="match status" value="2"/>
</dbReference>
<organism evidence="5 6">
    <name type="scientific">Cuneatibacter caecimuris</name>
    <dbReference type="NCBI Taxonomy" id="1796618"/>
    <lineage>
        <taxon>Bacteria</taxon>
        <taxon>Bacillati</taxon>
        <taxon>Bacillota</taxon>
        <taxon>Clostridia</taxon>
        <taxon>Lachnospirales</taxon>
        <taxon>Lachnospiraceae</taxon>
        <taxon>Cuneatibacter</taxon>
    </lineage>
</organism>
<dbReference type="Pfam" id="PF07883">
    <property type="entry name" value="Cupin_2"/>
    <property type="match status" value="1"/>
</dbReference>
<dbReference type="AlphaFoldDB" id="A0A4Q7P385"/>
<dbReference type="Gene3D" id="1.10.10.60">
    <property type="entry name" value="Homeodomain-like"/>
    <property type="match status" value="2"/>
</dbReference>
<dbReference type="Gene3D" id="2.60.120.10">
    <property type="entry name" value="Jelly Rolls"/>
    <property type="match status" value="1"/>
</dbReference>
<dbReference type="InterPro" id="IPR013096">
    <property type="entry name" value="Cupin_2"/>
</dbReference>
<dbReference type="Proteomes" id="UP000292927">
    <property type="component" value="Unassembled WGS sequence"/>
</dbReference>
<dbReference type="GO" id="GO:0043565">
    <property type="term" value="F:sequence-specific DNA binding"/>
    <property type="evidence" value="ECO:0007669"/>
    <property type="project" value="InterPro"/>
</dbReference>
<dbReference type="RefSeq" id="WP_130435732.1">
    <property type="nucleotide sequence ID" value="NZ_SGXF01000005.1"/>
</dbReference>
<keyword evidence="1" id="KW-0805">Transcription regulation</keyword>
<keyword evidence="3" id="KW-0804">Transcription</keyword>
<dbReference type="EMBL" id="SGXF01000005">
    <property type="protein sequence ID" value="RZS94097.1"/>
    <property type="molecule type" value="Genomic_DNA"/>
</dbReference>
<evidence type="ECO:0000256" key="1">
    <source>
        <dbReference type="ARBA" id="ARBA00023015"/>
    </source>
</evidence>
<dbReference type="PANTHER" id="PTHR43280:SF2">
    <property type="entry name" value="HTH-TYPE TRANSCRIPTIONAL REGULATOR EXSA"/>
    <property type="match status" value="1"/>
</dbReference>
<evidence type="ECO:0000256" key="2">
    <source>
        <dbReference type="ARBA" id="ARBA00023125"/>
    </source>
</evidence>
<evidence type="ECO:0000259" key="4">
    <source>
        <dbReference type="PROSITE" id="PS01124"/>
    </source>
</evidence>
<dbReference type="SUPFAM" id="SSF51182">
    <property type="entry name" value="RmlC-like cupins"/>
    <property type="match status" value="1"/>
</dbReference>
<accession>A0A4Q7P385</accession>
<evidence type="ECO:0000313" key="6">
    <source>
        <dbReference type="Proteomes" id="UP000292927"/>
    </source>
</evidence>
<dbReference type="InterPro" id="IPR014710">
    <property type="entry name" value="RmlC-like_jellyroll"/>
</dbReference>
<sequence>MNPFYEKRDGRIQISISENMSFPAHLHGDVEILYCLSGKIMVTVMEDSKVIEEGGCAVIFPERVHSYAAEENCRTLLIIFGASAAGPYAGNIRKLYPENPFLNKKEISGDAGLALRRLCREEVIKDDRLCGAWIQVLLAHLFKKIVFLEAEGPENLDLTCRLVQYIMEHFQEPLTLEGLAAKLHVNKYYLSHTFSGRLQMNFREYLNRIRLEYAVQLIRTTDKPLMQIGAEAGFESQRSFNRVFADILGTQPKEFRNHRL</sequence>
<dbReference type="GO" id="GO:0003700">
    <property type="term" value="F:DNA-binding transcription factor activity"/>
    <property type="evidence" value="ECO:0007669"/>
    <property type="project" value="InterPro"/>
</dbReference>
<keyword evidence="2 5" id="KW-0238">DNA-binding</keyword>
<proteinExistence type="predicted"/>
<keyword evidence="6" id="KW-1185">Reference proteome</keyword>
<dbReference type="SMART" id="SM00342">
    <property type="entry name" value="HTH_ARAC"/>
    <property type="match status" value="1"/>
</dbReference>
<dbReference type="InterPro" id="IPR009057">
    <property type="entry name" value="Homeodomain-like_sf"/>
</dbReference>
<feature type="domain" description="HTH araC/xylS-type" evidence="4">
    <location>
        <begin position="160"/>
        <end position="258"/>
    </location>
</feature>
<dbReference type="PROSITE" id="PS01124">
    <property type="entry name" value="HTH_ARAC_FAMILY_2"/>
    <property type="match status" value="1"/>
</dbReference>
<dbReference type="InterPro" id="IPR018060">
    <property type="entry name" value="HTH_AraC"/>
</dbReference>
<comment type="caution">
    <text evidence="5">The sequence shown here is derived from an EMBL/GenBank/DDBJ whole genome shotgun (WGS) entry which is preliminary data.</text>
</comment>
<name>A0A4Q7P385_9FIRM</name>
<dbReference type="PANTHER" id="PTHR43280">
    <property type="entry name" value="ARAC-FAMILY TRANSCRIPTIONAL REGULATOR"/>
    <property type="match status" value="1"/>
</dbReference>
<dbReference type="CDD" id="cd02208">
    <property type="entry name" value="cupin_RmlC-like"/>
    <property type="match status" value="1"/>
</dbReference>
<dbReference type="OrthoDB" id="9776971at2"/>
<reference evidence="5 6" key="1">
    <citation type="submission" date="2019-02" db="EMBL/GenBank/DDBJ databases">
        <title>Genomic Encyclopedia of Type Strains, Phase IV (KMG-IV): sequencing the most valuable type-strain genomes for metagenomic binning, comparative biology and taxonomic classification.</title>
        <authorList>
            <person name="Goeker M."/>
        </authorList>
    </citation>
    <scope>NUCLEOTIDE SEQUENCE [LARGE SCALE GENOMIC DNA]</scope>
    <source>
        <strain evidence="5 6">DSM 29486</strain>
    </source>
</reference>
<protein>
    <submittedName>
        <fullName evidence="5">AraC-like DNA-binding protein</fullName>
    </submittedName>
</protein>
<dbReference type="InterPro" id="IPR011051">
    <property type="entry name" value="RmlC_Cupin_sf"/>
</dbReference>
<evidence type="ECO:0000313" key="5">
    <source>
        <dbReference type="EMBL" id="RZS94097.1"/>
    </source>
</evidence>